<keyword evidence="3" id="KW-1185">Reference proteome</keyword>
<evidence type="ECO:0000259" key="1">
    <source>
        <dbReference type="PROSITE" id="PS50097"/>
    </source>
</evidence>
<dbReference type="PANTHER" id="PTHR24413">
    <property type="entry name" value="SPECKLE-TYPE POZ PROTEIN"/>
    <property type="match status" value="1"/>
</dbReference>
<dbReference type="SMART" id="SM00225">
    <property type="entry name" value="BTB"/>
    <property type="match status" value="1"/>
</dbReference>
<dbReference type="SUPFAM" id="SSF54695">
    <property type="entry name" value="POZ domain"/>
    <property type="match status" value="1"/>
</dbReference>
<dbReference type="PROSITE" id="PS50097">
    <property type="entry name" value="BTB"/>
    <property type="match status" value="1"/>
</dbReference>
<dbReference type="CDD" id="cd18186">
    <property type="entry name" value="BTB_POZ_ZBTB_KLHL-like"/>
    <property type="match status" value="1"/>
</dbReference>
<accession>A0ABR2HJV3</accession>
<sequence>MEALFRETVNWPEKSAIRVNTIDGSSMALQVPILKHRWPLFAENQELALSLARSLTKDQLKAVLLYTYSDLPAKRAMADIFEKCQLSHPQSLQQSTFVDDMRNLMHDTESSDFLLVASDGTQIPVHRCILAARSKYFRSMFITESLEVINSSWSCHRSITPETLQFFVEYIYTGQISIPQTIHIIPLCWIAKYLGLSGDKEVENIVVSALTLELTDETQEQLFNIAKEWNAKCVMDVIEKYNATRKS</sequence>
<dbReference type="InterPro" id="IPR000210">
    <property type="entry name" value="BTB/POZ_dom"/>
</dbReference>
<proteinExistence type="predicted"/>
<name>A0ABR2HJV3_9EUKA</name>
<feature type="domain" description="BTB" evidence="1">
    <location>
        <begin position="111"/>
        <end position="180"/>
    </location>
</feature>
<evidence type="ECO:0000313" key="3">
    <source>
        <dbReference type="Proteomes" id="UP001470230"/>
    </source>
</evidence>
<protein>
    <recommendedName>
        <fullName evidence="1">BTB domain-containing protein</fullName>
    </recommendedName>
</protein>
<dbReference type="InterPro" id="IPR011333">
    <property type="entry name" value="SKP1/BTB/POZ_sf"/>
</dbReference>
<dbReference type="Gene3D" id="3.30.710.10">
    <property type="entry name" value="Potassium Channel Kv1.1, Chain A"/>
    <property type="match status" value="1"/>
</dbReference>
<organism evidence="2 3">
    <name type="scientific">Tritrichomonas musculus</name>
    <dbReference type="NCBI Taxonomy" id="1915356"/>
    <lineage>
        <taxon>Eukaryota</taxon>
        <taxon>Metamonada</taxon>
        <taxon>Parabasalia</taxon>
        <taxon>Tritrichomonadida</taxon>
        <taxon>Tritrichomonadidae</taxon>
        <taxon>Tritrichomonas</taxon>
    </lineage>
</organism>
<comment type="caution">
    <text evidence="2">The sequence shown here is derived from an EMBL/GenBank/DDBJ whole genome shotgun (WGS) entry which is preliminary data.</text>
</comment>
<dbReference type="Pfam" id="PF00651">
    <property type="entry name" value="BTB"/>
    <property type="match status" value="1"/>
</dbReference>
<evidence type="ECO:0000313" key="2">
    <source>
        <dbReference type="EMBL" id="KAK8848139.1"/>
    </source>
</evidence>
<dbReference type="Proteomes" id="UP001470230">
    <property type="component" value="Unassembled WGS sequence"/>
</dbReference>
<reference evidence="2 3" key="1">
    <citation type="submission" date="2024-04" db="EMBL/GenBank/DDBJ databases">
        <title>Tritrichomonas musculus Genome.</title>
        <authorList>
            <person name="Alves-Ferreira E."/>
            <person name="Grigg M."/>
            <person name="Lorenzi H."/>
            <person name="Galac M."/>
        </authorList>
    </citation>
    <scope>NUCLEOTIDE SEQUENCE [LARGE SCALE GENOMIC DNA]</scope>
    <source>
        <strain evidence="2 3">EAF2021</strain>
    </source>
</reference>
<dbReference type="EMBL" id="JAPFFF010000027">
    <property type="protein sequence ID" value="KAK8848139.1"/>
    <property type="molecule type" value="Genomic_DNA"/>
</dbReference>
<gene>
    <name evidence="2" type="ORF">M9Y10_019195</name>
</gene>